<feature type="transmembrane region" description="Helical" evidence="6">
    <location>
        <begin position="281"/>
        <end position="305"/>
    </location>
</feature>
<dbReference type="PANTHER" id="PTHR46795">
    <property type="entry name" value="ABC TRANSPORTER PERMEASE-RELATED-RELATED"/>
    <property type="match status" value="1"/>
</dbReference>
<dbReference type="InterPro" id="IPR003838">
    <property type="entry name" value="ABC3_permease_C"/>
</dbReference>
<feature type="transmembrane region" description="Helical" evidence="6">
    <location>
        <begin position="152"/>
        <end position="174"/>
    </location>
</feature>
<dbReference type="InterPro" id="IPR052536">
    <property type="entry name" value="ABC-4_Integral_Memb_Prot"/>
</dbReference>
<protein>
    <submittedName>
        <fullName evidence="8">ABC transporter permease</fullName>
    </submittedName>
</protein>
<feature type="transmembrane region" description="Helical" evidence="6">
    <location>
        <begin position="110"/>
        <end position="132"/>
    </location>
</feature>
<feature type="transmembrane region" description="Helical" evidence="6">
    <location>
        <begin position="227"/>
        <end position="250"/>
    </location>
</feature>
<evidence type="ECO:0000313" key="9">
    <source>
        <dbReference type="Proteomes" id="UP000563523"/>
    </source>
</evidence>
<evidence type="ECO:0000256" key="2">
    <source>
        <dbReference type="ARBA" id="ARBA00022475"/>
    </source>
</evidence>
<keyword evidence="5 6" id="KW-0472">Membrane</keyword>
<evidence type="ECO:0000256" key="1">
    <source>
        <dbReference type="ARBA" id="ARBA00004651"/>
    </source>
</evidence>
<evidence type="ECO:0000256" key="6">
    <source>
        <dbReference type="PIRNR" id="PIRNR018968"/>
    </source>
</evidence>
<dbReference type="PIRSF" id="PIRSF018968">
    <property type="entry name" value="ABC_permease_BceB"/>
    <property type="match status" value="1"/>
</dbReference>
<dbReference type="GO" id="GO:0005886">
    <property type="term" value="C:plasma membrane"/>
    <property type="evidence" value="ECO:0007669"/>
    <property type="project" value="UniProtKB-SubCell"/>
</dbReference>
<evidence type="ECO:0000256" key="5">
    <source>
        <dbReference type="ARBA" id="ARBA00023136"/>
    </source>
</evidence>
<name>A0A850RA83_9LACO</name>
<accession>A0A850RA83</accession>
<feature type="transmembrane region" description="Helical" evidence="6">
    <location>
        <begin position="52"/>
        <end position="75"/>
    </location>
</feature>
<dbReference type="Pfam" id="PF02687">
    <property type="entry name" value="FtsX"/>
    <property type="match status" value="1"/>
</dbReference>
<sequence>MIQLKLALHNLLKRKNQSLPFIFSNSMWVIITYIFLSMIYNTNIKNTPYGIVANYVLRLGLVFVILIAALSTFYAERLLSKQRTQELGLYSMLGLTKRHLRQIILLENSLFYLICLIIGGIFGITFSKLAFMSLKSLLGATPLQQNFTLLPLIYVAAIFAAIFILIILFDFWGLRKVNPINLWSQASQPEKEPRSHFLLALSGLVILVIGYYISATVKPTVTAFGQFIIAIILVVVGSYLVFITASISLLKILKKKRNYYYQPNHFISVSNLLYRMKQNGAGLASISLLCTAILVALIASVSLVAGQKDLLNLWSSRDVQIVAKAPLSQADQQTIHKFADHYQVSISQPQTVTVTTPVMGNLVGNHFKTKLNGKTEYTLSSLDIQQYNHLQKTNYQLQDNEILMYAPGSHYSQHSLKVQGKTYQVKPIHEFKGRFVYGNSTYKSIFVVTANKKVARELNPQPSLYVQGFNTHGSQQHQKQFAQAIQVALKIDPGNFTAKPILGDLFKTVFGSLLFMGILISIVMICATTMIIYYKQVSEGYADRNHYQIMTKIGLSKKESKKAIQSQILTVFALPIIGAILNLIFALPAIKSILTIFSMYDSKILLTVSLITIGILIISYLLIYSATTTIYRRIVENPAAN</sequence>
<dbReference type="EMBL" id="JABZEC010000003">
    <property type="protein sequence ID" value="NVY96276.1"/>
    <property type="molecule type" value="Genomic_DNA"/>
</dbReference>
<comment type="caution">
    <text evidence="8">The sequence shown here is derived from an EMBL/GenBank/DDBJ whole genome shotgun (WGS) entry which is preliminary data.</text>
</comment>
<dbReference type="GO" id="GO:0055085">
    <property type="term" value="P:transmembrane transport"/>
    <property type="evidence" value="ECO:0007669"/>
    <property type="project" value="UniProtKB-UniRule"/>
</dbReference>
<feature type="transmembrane region" description="Helical" evidence="6">
    <location>
        <begin position="568"/>
        <end position="590"/>
    </location>
</feature>
<dbReference type="InterPro" id="IPR027022">
    <property type="entry name" value="ABC_permease_BceB-typ"/>
</dbReference>
<evidence type="ECO:0000259" key="7">
    <source>
        <dbReference type="Pfam" id="PF02687"/>
    </source>
</evidence>
<keyword evidence="2 6" id="KW-1003">Cell membrane</keyword>
<evidence type="ECO:0000256" key="4">
    <source>
        <dbReference type="ARBA" id="ARBA00022989"/>
    </source>
</evidence>
<organism evidence="8 9">
    <name type="scientific">Bombilactobacillus apium</name>
    <dbReference type="NCBI Taxonomy" id="2675299"/>
    <lineage>
        <taxon>Bacteria</taxon>
        <taxon>Bacillati</taxon>
        <taxon>Bacillota</taxon>
        <taxon>Bacilli</taxon>
        <taxon>Lactobacillales</taxon>
        <taxon>Lactobacillaceae</taxon>
        <taxon>Bombilactobacillus</taxon>
    </lineage>
</organism>
<feature type="transmembrane region" description="Helical" evidence="6">
    <location>
        <begin position="509"/>
        <end position="534"/>
    </location>
</feature>
<keyword evidence="4 6" id="KW-1133">Transmembrane helix</keyword>
<feature type="transmembrane region" description="Helical" evidence="6">
    <location>
        <begin position="602"/>
        <end position="623"/>
    </location>
</feature>
<feature type="transmembrane region" description="Helical" evidence="6">
    <location>
        <begin position="21"/>
        <end position="40"/>
    </location>
</feature>
<feature type="domain" description="ABC3 transporter permease C-terminal" evidence="7">
    <location>
        <begin position="61"/>
        <end position="179"/>
    </location>
</feature>
<evidence type="ECO:0000256" key="3">
    <source>
        <dbReference type="ARBA" id="ARBA00022692"/>
    </source>
</evidence>
<dbReference type="Proteomes" id="UP000563523">
    <property type="component" value="Unassembled WGS sequence"/>
</dbReference>
<keyword evidence="6" id="KW-0813">Transport</keyword>
<dbReference type="PANTHER" id="PTHR46795:SF3">
    <property type="entry name" value="ABC TRANSPORTER PERMEASE"/>
    <property type="match status" value="1"/>
</dbReference>
<comment type="similarity">
    <text evidence="6">Belongs to the ABC-4 integral membrane protein family.</text>
</comment>
<dbReference type="AlphaFoldDB" id="A0A850RA83"/>
<feature type="transmembrane region" description="Helical" evidence="6">
    <location>
        <begin position="195"/>
        <end position="215"/>
    </location>
</feature>
<proteinExistence type="inferred from homology"/>
<keyword evidence="9" id="KW-1185">Reference proteome</keyword>
<dbReference type="RefSeq" id="WP_176942445.1">
    <property type="nucleotide sequence ID" value="NZ_JABZEC010000003.1"/>
</dbReference>
<gene>
    <name evidence="8" type="ORF">HU830_03665</name>
</gene>
<keyword evidence="3 6" id="KW-0812">Transmembrane</keyword>
<evidence type="ECO:0000313" key="8">
    <source>
        <dbReference type="EMBL" id="NVY96276.1"/>
    </source>
</evidence>
<reference evidence="8 9" key="1">
    <citation type="submission" date="2020-06" db="EMBL/GenBank/DDBJ databases">
        <authorList>
            <person name="Kang J."/>
        </authorList>
    </citation>
    <scope>NUCLEOTIDE SEQUENCE [LARGE SCALE GENOMIC DNA]</scope>
    <source>
        <strain evidence="8 9">DCY120</strain>
    </source>
</reference>
<comment type="subcellular location">
    <subcellularLocation>
        <location evidence="1 6">Cell membrane</location>
        <topology evidence="1 6">Multi-pass membrane protein</topology>
    </subcellularLocation>
</comment>